<protein>
    <recommendedName>
        <fullName evidence="3">DUF2256 domain-containing protein</fullName>
    </recommendedName>
</protein>
<dbReference type="InterPro" id="IPR017136">
    <property type="entry name" value="UCP037205"/>
</dbReference>
<organism evidence="1 2">
    <name type="scientific">Polynucleobacter cosmopolitanus</name>
    <dbReference type="NCBI Taxonomy" id="351345"/>
    <lineage>
        <taxon>Bacteria</taxon>
        <taxon>Pseudomonadati</taxon>
        <taxon>Pseudomonadota</taxon>
        <taxon>Betaproteobacteria</taxon>
        <taxon>Burkholderiales</taxon>
        <taxon>Burkholderiaceae</taxon>
        <taxon>Polynucleobacter</taxon>
    </lineage>
</organism>
<dbReference type="PANTHER" id="PTHR37463:SF1">
    <property type="entry name" value="DUF2256 DOMAIN-CONTAINING PROTEIN"/>
    <property type="match status" value="1"/>
</dbReference>
<dbReference type="AlphaFoldDB" id="A0A229FWV4"/>
<evidence type="ECO:0000313" key="2">
    <source>
        <dbReference type="Proteomes" id="UP000215188"/>
    </source>
</evidence>
<accession>A0A229FWV4</accession>
<dbReference type="PANTHER" id="PTHR37463">
    <property type="entry name" value="GSL3115 PROTEIN"/>
    <property type="match status" value="1"/>
</dbReference>
<proteinExistence type="predicted"/>
<gene>
    <name evidence="1" type="ORF">AOC33_05410</name>
</gene>
<evidence type="ECO:0000313" key="1">
    <source>
        <dbReference type="EMBL" id="OXL16491.1"/>
    </source>
</evidence>
<dbReference type="EMBL" id="NJGG01000001">
    <property type="protein sequence ID" value="OXL16491.1"/>
    <property type="molecule type" value="Genomic_DNA"/>
</dbReference>
<evidence type="ECO:0008006" key="3">
    <source>
        <dbReference type="Google" id="ProtNLM"/>
    </source>
</evidence>
<dbReference type="Pfam" id="PF10013">
    <property type="entry name" value="DUF2256"/>
    <property type="match status" value="1"/>
</dbReference>
<dbReference type="PIRSF" id="PIRSF037205">
    <property type="entry name" value="UCP037205"/>
    <property type="match status" value="1"/>
</dbReference>
<sequence>MKMRQKADLPSKVCVTCGRPFTWRKKWEKVWEEVKYCSDRCRAKK</sequence>
<comment type="caution">
    <text evidence="1">The sequence shown here is derived from an EMBL/GenBank/DDBJ whole genome shotgun (WGS) entry which is preliminary data.</text>
</comment>
<reference evidence="1 2" key="1">
    <citation type="submission" date="2017-06" db="EMBL/GenBank/DDBJ databases">
        <title>Reclassification of a Polynucleobacter cosmopolitanus strain isolated from tropical Lake Victoria as Polynucleobacter victoriensis comb. nov.</title>
        <authorList>
            <person name="Hahn M.W."/>
        </authorList>
    </citation>
    <scope>NUCLEOTIDE SEQUENCE [LARGE SCALE GENOMIC DNA]</scope>
    <source>
        <strain evidence="1 2">MWH-MoIso2</strain>
    </source>
</reference>
<name>A0A229FWV4_9BURK</name>
<dbReference type="Proteomes" id="UP000215188">
    <property type="component" value="Unassembled WGS sequence"/>
</dbReference>
<keyword evidence="2" id="KW-1185">Reference proteome</keyword>